<dbReference type="GO" id="GO:0005634">
    <property type="term" value="C:nucleus"/>
    <property type="evidence" value="ECO:0007669"/>
    <property type="project" value="UniProtKB-SubCell"/>
</dbReference>
<dbReference type="Pfam" id="PF00096">
    <property type="entry name" value="zf-C2H2"/>
    <property type="match status" value="2"/>
</dbReference>
<gene>
    <name evidence="14" type="ORF">QYM36_011312</name>
</gene>
<dbReference type="PROSITE" id="PS51030">
    <property type="entry name" value="NUCLEAR_REC_DBD_2"/>
    <property type="match status" value="1"/>
</dbReference>
<comment type="caution">
    <text evidence="14">The sequence shown here is derived from an EMBL/GenBank/DDBJ whole genome shotgun (WGS) entry which is preliminary data.</text>
</comment>
<evidence type="ECO:0000313" key="15">
    <source>
        <dbReference type="Proteomes" id="UP001187531"/>
    </source>
</evidence>
<evidence type="ECO:0000256" key="9">
    <source>
        <dbReference type="ARBA" id="ARBA00023170"/>
    </source>
</evidence>
<feature type="domain" description="C2H2-type" evidence="12">
    <location>
        <begin position="870"/>
        <end position="897"/>
    </location>
</feature>
<evidence type="ECO:0000256" key="6">
    <source>
        <dbReference type="ARBA" id="ARBA00023015"/>
    </source>
</evidence>
<feature type="domain" description="C2H2-type" evidence="12">
    <location>
        <begin position="986"/>
        <end position="1014"/>
    </location>
</feature>
<evidence type="ECO:0000256" key="1">
    <source>
        <dbReference type="ARBA" id="ARBA00004123"/>
    </source>
</evidence>
<keyword evidence="5" id="KW-0862">Zinc</keyword>
<evidence type="ECO:0000259" key="13">
    <source>
        <dbReference type="PROSITE" id="PS51030"/>
    </source>
</evidence>
<feature type="domain" description="Nuclear receptor" evidence="13">
    <location>
        <begin position="504"/>
        <end position="582"/>
    </location>
</feature>
<dbReference type="FunFam" id="3.30.160.60:FF:000045">
    <property type="entry name" value="ZFP69 zinc finger protein B"/>
    <property type="match status" value="1"/>
</dbReference>
<keyword evidence="15" id="KW-1185">Reference proteome</keyword>
<keyword evidence="10" id="KW-0539">Nucleus</keyword>
<feature type="domain" description="C2H2-type" evidence="12">
    <location>
        <begin position="898"/>
        <end position="925"/>
    </location>
</feature>
<keyword evidence="3" id="KW-0677">Repeat</keyword>
<dbReference type="Pfam" id="PF13912">
    <property type="entry name" value="zf-C2H2_6"/>
    <property type="match status" value="2"/>
</dbReference>
<evidence type="ECO:0000256" key="10">
    <source>
        <dbReference type="ARBA" id="ARBA00023242"/>
    </source>
</evidence>
<dbReference type="Pfam" id="PF00105">
    <property type="entry name" value="zf-C4"/>
    <property type="match status" value="1"/>
</dbReference>
<protein>
    <recommendedName>
        <fullName evidence="16">Zinc finger protein</fullName>
    </recommendedName>
</protein>
<dbReference type="PROSITE" id="PS00031">
    <property type="entry name" value="NUCLEAR_REC_DBD_1"/>
    <property type="match status" value="1"/>
</dbReference>
<evidence type="ECO:0000259" key="12">
    <source>
        <dbReference type="PROSITE" id="PS50157"/>
    </source>
</evidence>
<keyword evidence="9" id="KW-0675">Receptor</keyword>
<dbReference type="SUPFAM" id="SSF57667">
    <property type="entry name" value="beta-beta-alpha zinc fingers"/>
    <property type="match status" value="6"/>
</dbReference>
<evidence type="ECO:0000313" key="14">
    <source>
        <dbReference type="EMBL" id="KAK2712582.1"/>
    </source>
</evidence>
<dbReference type="FunFam" id="3.30.160.60:FF:000688">
    <property type="entry name" value="zinc finger protein 197 isoform X1"/>
    <property type="match status" value="1"/>
</dbReference>
<dbReference type="GO" id="GO:0003690">
    <property type="term" value="F:double-stranded DNA binding"/>
    <property type="evidence" value="ECO:0007669"/>
    <property type="project" value="UniProtKB-ARBA"/>
</dbReference>
<sequence>YSLPYHVLCSVLRFIQSVCLSEIMDPLQIETKEPLEVASFVHSSNDLDAPKGNSCSTSQILVGSFTLKEEDIADPLLIKNDEHTKLTNFFQSSYSLETPKSRSCNSSQALVGSFTLKEEEIGDNLQIKKDESTKVSDLSHSSYGLDNPKSSSCISSQALIGSFALKEDGSFRNGRSQKKRDGLVNDLSGTGEIYGLTNLSNNSKLHEKIYLKQTVQIEKLSKRTIEENCCGKWRCGACGKIENSLYFLQLHKSTNCEIGVSFICEICRKEMNNYSNFAIHYIEHEADKKKKCPICLCPNVNDIKEHVIVRKHLSEDITGFKFTVNECKRSNEKAKQEVFLNSTVGDYYQDATADALPSVETQNTDISSVSLDVDTATISPGFIQPEVENQEQGDQGKPDLRRKKNNVIYYEFSDSEINDISDEDTTADMLTSVEAQNTDTSSASTALDTVKISPIFSHLILGNQKQKDQGKTDLRISEPYRINDISDEEQIYSFSSSPSTSKKHLMCKVCGDKASGLHYGVATCEACKRFFRRSIQRQTEYTEADCLREGKCLISWVNKSECQFCRFKKCLAAGLSRDCFKVDSLSKMSEKKAKKDHLSILQSTPNVQETTNLRQRKENTVYVESSDFDIDGISDEEPDECNDADYNGKSTVLKKIPTMQSPEDAFVCRICKESFPVRLLLLNHMKAHDRIEIQQCQFYFSKLKKKCPFDRRFDTQHKTRNKFECDKCNKSYPHRKSLLRHKRRHSKGKQNLCYLCGLRLYSPESLNRHMQIHTGEKSFLCDRCGIQFRLRGSLNDHMKMHLRKESRQTPEKLFECQICNKTLATRRSYTSHVKRHTQPKTHGCTFCQKSFYTQSMLIEHMRTHTGEKPLECQTCGKSFAQFAGLYSHMKCHSVERPHRCELCNITFKNRKTRDDHLNTHTGARPYKCKQCDKGFGTNEALRRHKKSHIGKRFREKKYSCSICSEVFADSAYRDLHVALHANPNPFNCEFCSKSFNYKKNMVEHVQRLHPDRNPFK</sequence>
<dbReference type="FunFam" id="3.30.160.60:FF:000690">
    <property type="entry name" value="Zinc finger protein 354C"/>
    <property type="match status" value="1"/>
</dbReference>
<dbReference type="AlphaFoldDB" id="A0AA88HYT7"/>
<dbReference type="PROSITE" id="PS50157">
    <property type="entry name" value="ZINC_FINGER_C2H2_2"/>
    <property type="match status" value="12"/>
</dbReference>
<dbReference type="Gene3D" id="3.30.50.10">
    <property type="entry name" value="Erythroid Transcription Factor GATA-1, subunit A"/>
    <property type="match status" value="1"/>
</dbReference>
<feature type="domain" description="C2H2-type" evidence="12">
    <location>
        <begin position="926"/>
        <end position="953"/>
    </location>
</feature>
<dbReference type="SUPFAM" id="SSF57716">
    <property type="entry name" value="Glucocorticoid receptor-like (DNA-binding domain)"/>
    <property type="match status" value="1"/>
</dbReference>
<evidence type="ECO:0008006" key="16">
    <source>
        <dbReference type="Google" id="ProtNLM"/>
    </source>
</evidence>
<feature type="domain" description="C2H2-type" evidence="12">
    <location>
        <begin position="958"/>
        <end position="985"/>
    </location>
</feature>
<dbReference type="GO" id="GO:0003682">
    <property type="term" value="F:chromatin binding"/>
    <property type="evidence" value="ECO:0007669"/>
    <property type="project" value="UniProtKB-ARBA"/>
</dbReference>
<dbReference type="GO" id="GO:0000981">
    <property type="term" value="F:DNA-binding transcription factor activity, RNA polymerase II-specific"/>
    <property type="evidence" value="ECO:0007669"/>
    <property type="project" value="TreeGrafter"/>
</dbReference>
<feature type="domain" description="C2H2-type" evidence="12">
    <location>
        <begin position="814"/>
        <end position="841"/>
    </location>
</feature>
<name>A0AA88HYT7_ARTSF</name>
<feature type="domain" description="C2H2-type" evidence="12">
    <location>
        <begin position="723"/>
        <end position="750"/>
    </location>
</feature>
<feature type="domain" description="C2H2-type" evidence="12">
    <location>
        <begin position="779"/>
        <end position="806"/>
    </location>
</feature>
<dbReference type="GO" id="GO:0043565">
    <property type="term" value="F:sequence-specific DNA binding"/>
    <property type="evidence" value="ECO:0007669"/>
    <property type="project" value="InterPro"/>
</dbReference>
<evidence type="ECO:0000256" key="8">
    <source>
        <dbReference type="ARBA" id="ARBA00023163"/>
    </source>
</evidence>
<keyword evidence="7" id="KW-0238">DNA-binding</keyword>
<comment type="subcellular location">
    <subcellularLocation>
        <location evidence="1">Nucleus</location>
    </subcellularLocation>
</comment>
<dbReference type="InterPro" id="IPR013088">
    <property type="entry name" value="Znf_NHR/GATA"/>
</dbReference>
<feature type="domain" description="C2H2-type" evidence="12">
    <location>
        <begin position="842"/>
        <end position="869"/>
    </location>
</feature>
<keyword evidence="4 11" id="KW-0863">Zinc-finger</keyword>
<dbReference type="FunFam" id="3.30.160.60:FF:000100">
    <property type="entry name" value="Zinc finger 45-like"/>
    <property type="match status" value="1"/>
</dbReference>
<feature type="domain" description="C2H2-type" evidence="12">
    <location>
        <begin position="666"/>
        <end position="688"/>
    </location>
</feature>
<dbReference type="EMBL" id="JAVRJZ010000015">
    <property type="protein sequence ID" value="KAK2712582.1"/>
    <property type="molecule type" value="Genomic_DNA"/>
</dbReference>
<keyword evidence="2" id="KW-0479">Metal-binding</keyword>
<feature type="non-terminal residue" evidence="14">
    <location>
        <position position="1016"/>
    </location>
</feature>
<dbReference type="Pfam" id="PF12874">
    <property type="entry name" value="zf-met"/>
    <property type="match status" value="2"/>
</dbReference>
<evidence type="ECO:0000256" key="3">
    <source>
        <dbReference type="ARBA" id="ARBA00022737"/>
    </source>
</evidence>
<dbReference type="InterPro" id="IPR001628">
    <property type="entry name" value="Znf_hrmn_rcpt"/>
</dbReference>
<dbReference type="PANTHER" id="PTHR24408">
    <property type="entry name" value="ZINC FINGER PROTEIN"/>
    <property type="match status" value="1"/>
</dbReference>
<dbReference type="InterPro" id="IPR036236">
    <property type="entry name" value="Znf_C2H2_sf"/>
</dbReference>
<feature type="domain" description="C2H2-type" evidence="12">
    <location>
        <begin position="751"/>
        <end position="778"/>
    </location>
</feature>
<dbReference type="PRINTS" id="PR00047">
    <property type="entry name" value="STROIDFINGER"/>
</dbReference>
<keyword evidence="8" id="KW-0804">Transcription</keyword>
<evidence type="ECO:0000256" key="4">
    <source>
        <dbReference type="ARBA" id="ARBA00022771"/>
    </source>
</evidence>
<dbReference type="InterPro" id="IPR013087">
    <property type="entry name" value="Znf_C2H2_type"/>
</dbReference>
<keyword evidence="6" id="KW-0805">Transcription regulation</keyword>
<dbReference type="SMART" id="SM00399">
    <property type="entry name" value="ZnF_C4"/>
    <property type="match status" value="1"/>
</dbReference>
<dbReference type="PANTHER" id="PTHR24408:SF58">
    <property type="entry name" value="TRANSCRIPTION FACTOR (TFIIIA), PUTATIVE (AFU_ORTHOLOGUE AFUA_1G05150)-RELATED"/>
    <property type="match status" value="1"/>
</dbReference>
<reference evidence="14" key="1">
    <citation type="submission" date="2023-07" db="EMBL/GenBank/DDBJ databases">
        <title>Chromosome-level genome assembly of Artemia franciscana.</title>
        <authorList>
            <person name="Jo E."/>
        </authorList>
    </citation>
    <scope>NUCLEOTIDE SEQUENCE</scope>
    <source>
        <tissue evidence="14">Whole body</tissue>
    </source>
</reference>
<evidence type="ECO:0000256" key="11">
    <source>
        <dbReference type="PROSITE-ProRule" id="PRU00042"/>
    </source>
</evidence>
<dbReference type="Gene3D" id="3.30.160.60">
    <property type="entry name" value="Classic Zinc Finger"/>
    <property type="match status" value="8"/>
</dbReference>
<accession>A0AA88HYT7</accession>
<dbReference type="PROSITE" id="PS00028">
    <property type="entry name" value="ZINC_FINGER_C2H2_1"/>
    <property type="match status" value="12"/>
</dbReference>
<evidence type="ECO:0000256" key="2">
    <source>
        <dbReference type="ARBA" id="ARBA00022723"/>
    </source>
</evidence>
<proteinExistence type="predicted"/>
<dbReference type="CDD" id="cd06916">
    <property type="entry name" value="NR_DBD_like"/>
    <property type="match status" value="1"/>
</dbReference>
<dbReference type="GO" id="GO:0008270">
    <property type="term" value="F:zinc ion binding"/>
    <property type="evidence" value="ECO:0007669"/>
    <property type="project" value="UniProtKB-KW"/>
</dbReference>
<dbReference type="SMART" id="SM00355">
    <property type="entry name" value="ZnF_C2H2"/>
    <property type="match status" value="13"/>
</dbReference>
<feature type="non-terminal residue" evidence="14">
    <location>
        <position position="1"/>
    </location>
</feature>
<dbReference type="Proteomes" id="UP001187531">
    <property type="component" value="Unassembled WGS sequence"/>
</dbReference>
<evidence type="ECO:0000256" key="5">
    <source>
        <dbReference type="ARBA" id="ARBA00022833"/>
    </source>
</evidence>
<evidence type="ECO:0000256" key="7">
    <source>
        <dbReference type="ARBA" id="ARBA00023125"/>
    </source>
</evidence>
<organism evidence="14 15">
    <name type="scientific">Artemia franciscana</name>
    <name type="common">Brine shrimp</name>
    <name type="synonym">Artemia sanfranciscana</name>
    <dbReference type="NCBI Taxonomy" id="6661"/>
    <lineage>
        <taxon>Eukaryota</taxon>
        <taxon>Metazoa</taxon>
        <taxon>Ecdysozoa</taxon>
        <taxon>Arthropoda</taxon>
        <taxon>Crustacea</taxon>
        <taxon>Branchiopoda</taxon>
        <taxon>Anostraca</taxon>
        <taxon>Artemiidae</taxon>
        <taxon>Artemia</taxon>
    </lineage>
</organism>
<feature type="domain" description="C2H2-type" evidence="12">
    <location>
        <begin position="262"/>
        <end position="289"/>
    </location>
</feature>